<protein>
    <submittedName>
        <fullName evidence="1">Uncharacterized protein</fullName>
    </submittedName>
</protein>
<evidence type="ECO:0000313" key="2">
    <source>
        <dbReference type="Proteomes" id="UP001172386"/>
    </source>
</evidence>
<accession>A0ACC3A4F3</accession>
<sequence>MAQQGIIIPTTASSAFPGCALSCAQLLQAQDICMPPNQPQSSQFVYDQCFCNSVLLTAFATTPDAICVAECQIQTDRQVLRSWYNNFCAQVRNGVDPTTTTSTAPAGTPVVATSTISISSGTVAATVTATSSATNTGASHADQTWIAGHWKWVLMLAILVIGLAGLTFLAVWLKRRHRRKLEAQRAAASGFGYDPEKRPANDPRRSATPDLWGPHQMMQATQGYGYTAEGVEEPGPEPGPGKRTSRKMRKVESTAQPARDDIEITEVDRGRVGTRPSMKRARPSELETNARLIGAADRRSKTKHKQKNDHEVYDKEVEAGRSERPKSKSRSRAVDSEKT</sequence>
<organism evidence="1 2">
    <name type="scientific">Neophaeococcomyces mojaviensis</name>
    <dbReference type="NCBI Taxonomy" id="3383035"/>
    <lineage>
        <taxon>Eukaryota</taxon>
        <taxon>Fungi</taxon>
        <taxon>Dikarya</taxon>
        <taxon>Ascomycota</taxon>
        <taxon>Pezizomycotina</taxon>
        <taxon>Eurotiomycetes</taxon>
        <taxon>Chaetothyriomycetidae</taxon>
        <taxon>Chaetothyriales</taxon>
        <taxon>Chaetothyriales incertae sedis</taxon>
        <taxon>Neophaeococcomyces</taxon>
    </lineage>
</organism>
<dbReference type="Proteomes" id="UP001172386">
    <property type="component" value="Unassembled WGS sequence"/>
</dbReference>
<dbReference type="EMBL" id="JAPDRQ010000102">
    <property type="protein sequence ID" value="KAJ9655206.1"/>
    <property type="molecule type" value="Genomic_DNA"/>
</dbReference>
<proteinExistence type="predicted"/>
<reference evidence="1" key="1">
    <citation type="submission" date="2022-10" db="EMBL/GenBank/DDBJ databases">
        <title>Culturing micro-colonial fungi from biological soil crusts in the Mojave desert and describing Neophaeococcomyces mojavensis, and introducing the new genera and species Taxawa tesnikishii.</title>
        <authorList>
            <person name="Kurbessoian T."/>
            <person name="Stajich J.E."/>
        </authorList>
    </citation>
    <scope>NUCLEOTIDE SEQUENCE</scope>
    <source>
        <strain evidence="1">JES_112</strain>
    </source>
</reference>
<gene>
    <name evidence="1" type="ORF">H2198_005902</name>
</gene>
<evidence type="ECO:0000313" key="1">
    <source>
        <dbReference type="EMBL" id="KAJ9655206.1"/>
    </source>
</evidence>
<comment type="caution">
    <text evidence="1">The sequence shown here is derived from an EMBL/GenBank/DDBJ whole genome shotgun (WGS) entry which is preliminary data.</text>
</comment>
<keyword evidence="2" id="KW-1185">Reference proteome</keyword>
<name>A0ACC3A4F3_9EURO</name>